<evidence type="ECO:0000259" key="2">
    <source>
        <dbReference type="Pfam" id="PF04324"/>
    </source>
</evidence>
<dbReference type="PRINTS" id="PR00368">
    <property type="entry name" value="FADPNR"/>
</dbReference>
<dbReference type="Gene3D" id="1.10.10.1100">
    <property type="entry name" value="BFD-like [2Fe-2S]-binding domain"/>
    <property type="match status" value="1"/>
</dbReference>
<dbReference type="PANTHER" id="PTHR42949">
    <property type="entry name" value="ANAEROBIC GLYCEROL-3-PHOSPHATE DEHYDROGENASE SUBUNIT B"/>
    <property type="match status" value="1"/>
</dbReference>
<dbReference type="eggNOG" id="COG0446">
    <property type="taxonomic scope" value="Bacteria"/>
</dbReference>
<accession>A1WEE1</accession>
<dbReference type="RefSeq" id="WP_011808017.1">
    <property type="nucleotide sequence ID" value="NC_008786.1"/>
</dbReference>
<evidence type="ECO:0000313" key="5">
    <source>
        <dbReference type="Proteomes" id="UP000000374"/>
    </source>
</evidence>
<feature type="domain" description="BFD-like [2Fe-2S]-binding" evidence="2">
    <location>
        <begin position="394"/>
        <end position="446"/>
    </location>
</feature>
<proteinExistence type="predicted"/>
<dbReference type="KEGG" id="vei:Veis_0206"/>
<dbReference type="Pfam" id="PF07992">
    <property type="entry name" value="Pyr_redox_2"/>
    <property type="match status" value="1"/>
</dbReference>
<dbReference type="SUPFAM" id="SSF51905">
    <property type="entry name" value="FAD/NAD(P)-binding domain"/>
    <property type="match status" value="1"/>
</dbReference>
<keyword evidence="5" id="KW-1185">Reference proteome</keyword>
<evidence type="ECO:0000259" key="3">
    <source>
        <dbReference type="Pfam" id="PF07992"/>
    </source>
</evidence>
<protein>
    <submittedName>
        <fullName evidence="4">BFD domain protein (2Fe-2S)-binding domain protein</fullName>
    </submittedName>
</protein>
<organism evidence="4 5">
    <name type="scientific">Verminephrobacter eiseniae (strain EF01-2)</name>
    <dbReference type="NCBI Taxonomy" id="391735"/>
    <lineage>
        <taxon>Bacteria</taxon>
        <taxon>Pseudomonadati</taxon>
        <taxon>Pseudomonadota</taxon>
        <taxon>Betaproteobacteria</taxon>
        <taxon>Burkholderiales</taxon>
        <taxon>Comamonadaceae</taxon>
        <taxon>Verminephrobacter</taxon>
    </lineage>
</organism>
<dbReference type="GO" id="GO:0016491">
    <property type="term" value="F:oxidoreductase activity"/>
    <property type="evidence" value="ECO:0007669"/>
    <property type="project" value="UniProtKB-KW"/>
</dbReference>
<dbReference type="HOGENOM" id="CLU_030705_1_0_4"/>
<dbReference type="GeneID" id="76458952"/>
<dbReference type="Proteomes" id="UP000000374">
    <property type="component" value="Chromosome"/>
</dbReference>
<keyword evidence="1" id="KW-0560">Oxidoreductase</keyword>
<dbReference type="STRING" id="391735.Veis_0206"/>
<dbReference type="Gene3D" id="3.50.50.60">
    <property type="entry name" value="FAD/NAD(P)-binding domain"/>
    <property type="match status" value="2"/>
</dbReference>
<dbReference type="Pfam" id="PF04324">
    <property type="entry name" value="Fer2_BFD"/>
    <property type="match status" value="1"/>
</dbReference>
<dbReference type="InterPro" id="IPR036188">
    <property type="entry name" value="FAD/NAD-bd_sf"/>
</dbReference>
<gene>
    <name evidence="4" type="ordered locus">Veis_0206</name>
</gene>
<dbReference type="PRINTS" id="PR00411">
    <property type="entry name" value="PNDRDTASEI"/>
</dbReference>
<name>A1WEE1_VEREI</name>
<dbReference type="OrthoDB" id="9801699at2"/>
<dbReference type="PANTHER" id="PTHR42949:SF3">
    <property type="entry name" value="ANAEROBIC GLYCEROL-3-PHOSPHATE DEHYDROGENASE SUBUNIT B"/>
    <property type="match status" value="1"/>
</dbReference>
<dbReference type="EMBL" id="CP000542">
    <property type="protein sequence ID" value="ABM55998.1"/>
    <property type="molecule type" value="Genomic_DNA"/>
</dbReference>
<sequence>MKALTAPGQLAQSYDLVVVGAGPAGLSAATTAAQHGLDVLLVDENPAPGGQIYRAITSTPISDRAVLGQDYWRGADIVARFERAPASYAARCTLWSVTPHATRHHGQAFEVGLSQGGCARLIDARQLILATGAQERPFPIPGWTLPGVMSAGAAQIALKSAAIVPAGRTVVAGCGPLLYLLARQLAAAGAEIVALLDTTPRRYWSRAAAALPDFLRSPYALAGLKLLAGLHLNRRLRFVGGVTGLSGAGQDRLAAVTFVRDGRTARIDCDTLLLHQGLIPGVNLSNAAGCAHDFSAAGHCWVPRLDDWFTSSVPGIAIAGDGAGIAGAESAALRGEIAALAVAERLGRIDLAARERAATPLRAQLARALRGRRFLDLLYQPAAQFLAPPQDDTIVCRCEEVTAGQIRDSAKRLGVTGPNRMKAFLRCGMGPCQGRLCGPTVVELIAQTHGMTPAQVGYYRLRPPVKPVTLAELAALPQTEAAIEAVVP</sequence>
<dbReference type="PIRSF" id="PIRSF037495">
    <property type="entry name" value="Opine_OX_OoxA/HcnB"/>
    <property type="match status" value="1"/>
</dbReference>
<evidence type="ECO:0000256" key="1">
    <source>
        <dbReference type="ARBA" id="ARBA00023002"/>
    </source>
</evidence>
<dbReference type="InterPro" id="IPR051691">
    <property type="entry name" value="Metab_Enz_Cyan_OpOx_G3PDH"/>
</dbReference>
<feature type="domain" description="FAD/NAD(P)-binding" evidence="3">
    <location>
        <begin position="14"/>
        <end position="332"/>
    </location>
</feature>
<dbReference type="InterPro" id="IPR041854">
    <property type="entry name" value="BFD-like_2Fe2S-bd_dom_sf"/>
</dbReference>
<reference evidence="5" key="1">
    <citation type="submission" date="2006-12" db="EMBL/GenBank/DDBJ databases">
        <title>Complete sequence of chromosome 1 of Verminephrobacter eiseniae EF01-2.</title>
        <authorList>
            <person name="Copeland A."/>
            <person name="Lucas S."/>
            <person name="Lapidus A."/>
            <person name="Barry K."/>
            <person name="Detter J.C."/>
            <person name="Glavina del Rio T."/>
            <person name="Dalin E."/>
            <person name="Tice H."/>
            <person name="Pitluck S."/>
            <person name="Chertkov O."/>
            <person name="Brettin T."/>
            <person name="Bruce D."/>
            <person name="Han C."/>
            <person name="Tapia R."/>
            <person name="Gilna P."/>
            <person name="Schmutz J."/>
            <person name="Larimer F."/>
            <person name="Land M."/>
            <person name="Hauser L."/>
            <person name="Kyrpides N."/>
            <person name="Kim E."/>
            <person name="Stahl D."/>
            <person name="Richardson P."/>
        </authorList>
    </citation>
    <scope>NUCLEOTIDE SEQUENCE [LARGE SCALE GENOMIC DNA]</scope>
    <source>
        <strain evidence="5">EF01-2</strain>
    </source>
</reference>
<evidence type="ECO:0000313" key="4">
    <source>
        <dbReference type="EMBL" id="ABM55998.1"/>
    </source>
</evidence>
<dbReference type="InterPro" id="IPR023753">
    <property type="entry name" value="FAD/NAD-binding_dom"/>
</dbReference>
<dbReference type="InterPro" id="IPR017224">
    <property type="entry name" value="Opine_Oxase_asu/HCN_bsu"/>
</dbReference>
<dbReference type="AlphaFoldDB" id="A1WEE1"/>
<dbReference type="InterPro" id="IPR007419">
    <property type="entry name" value="BFD-like_2Fe2S-bd_dom"/>
</dbReference>
<dbReference type="CDD" id="cd19946">
    <property type="entry name" value="GlpA-like_Fer2_BFD-like"/>
    <property type="match status" value="1"/>
</dbReference>